<keyword evidence="1" id="KW-0732">Signal</keyword>
<organism evidence="2 3">
    <name type="scientific">Gemmobacter denitrificans</name>
    <dbReference type="NCBI Taxonomy" id="3123040"/>
    <lineage>
        <taxon>Bacteria</taxon>
        <taxon>Pseudomonadati</taxon>
        <taxon>Pseudomonadota</taxon>
        <taxon>Alphaproteobacteria</taxon>
        <taxon>Rhodobacterales</taxon>
        <taxon>Paracoccaceae</taxon>
        <taxon>Gemmobacter</taxon>
    </lineage>
</organism>
<evidence type="ECO:0000256" key="1">
    <source>
        <dbReference type="SAM" id="SignalP"/>
    </source>
</evidence>
<protein>
    <submittedName>
        <fullName evidence="2">Uncharacterized protein</fullName>
    </submittedName>
</protein>
<comment type="caution">
    <text evidence="2">The sequence shown here is derived from an EMBL/GenBank/DDBJ whole genome shotgun (WGS) entry which is preliminary data.</text>
</comment>
<feature type="chain" id="PRO_5045726959" evidence="1">
    <location>
        <begin position="23"/>
        <end position="193"/>
    </location>
</feature>
<dbReference type="RefSeq" id="WP_335421382.1">
    <property type="nucleotide sequence ID" value="NZ_JBALHR010000003.1"/>
</dbReference>
<keyword evidence="3" id="KW-1185">Reference proteome</keyword>
<sequence>MSRNLLTVLSCMGAVFVASASAAQDFQPALESYYAETLSALATDATLAAAITAQNAQNGGLDQAAIDALDTAWRAEVGTASTPTITPVISNATSDFLRGFVEQSGGRITEIFVMDAKGLNVAASAVTSDMWQGDEAKFSETFGKGAGVVHYSEVENDESTGRYQAQISFTVVDPATGQPIGAVTVGVDAESLM</sequence>
<proteinExistence type="predicted"/>
<accession>A0ABU8BTB5</accession>
<dbReference type="Proteomes" id="UP001431963">
    <property type="component" value="Unassembled WGS sequence"/>
</dbReference>
<evidence type="ECO:0000313" key="3">
    <source>
        <dbReference type="Proteomes" id="UP001431963"/>
    </source>
</evidence>
<gene>
    <name evidence="2" type="ORF">V6590_07235</name>
</gene>
<reference evidence="2" key="1">
    <citation type="submission" date="2024-02" db="EMBL/GenBank/DDBJ databases">
        <title>Genome sequences of strain Gemmobacter sp. JM10B15.</title>
        <authorList>
            <person name="Zhang M."/>
        </authorList>
    </citation>
    <scope>NUCLEOTIDE SEQUENCE</scope>
    <source>
        <strain evidence="2">JM10B15</strain>
    </source>
</reference>
<name>A0ABU8BTB5_9RHOB</name>
<dbReference type="EMBL" id="JBALHR010000003">
    <property type="protein sequence ID" value="MEH7827936.1"/>
    <property type="molecule type" value="Genomic_DNA"/>
</dbReference>
<evidence type="ECO:0000313" key="2">
    <source>
        <dbReference type="EMBL" id="MEH7827936.1"/>
    </source>
</evidence>
<feature type="signal peptide" evidence="1">
    <location>
        <begin position="1"/>
        <end position="22"/>
    </location>
</feature>